<dbReference type="CDD" id="cd08417">
    <property type="entry name" value="PBP2_Nitroaromatics_like"/>
    <property type="match status" value="1"/>
</dbReference>
<evidence type="ECO:0000259" key="5">
    <source>
        <dbReference type="PROSITE" id="PS50931"/>
    </source>
</evidence>
<dbReference type="InterPro" id="IPR050389">
    <property type="entry name" value="LysR-type_TF"/>
</dbReference>
<dbReference type="Gene3D" id="3.40.190.10">
    <property type="entry name" value="Periplasmic binding protein-like II"/>
    <property type="match status" value="2"/>
</dbReference>
<dbReference type="Pfam" id="PF03466">
    <property type="entry name" value="LysR_substrate"/>
    <property type="match status" value="1"/>
</dbReference>
<dbReference type="Gene3D" id="1.10.10.10">
    <property type="entry name" value="Winged helix-like DNA-binding domain superfamily/Winged helix DNA-binding domain"/>
    <property type="match status" value="1"/>
</dbReference>
<organism evidence="6 7">
    <name type="scientific">Klebsiella oxytoca</name>
    <dbReference type="NCBI Taxonomy" id="571"/>
    <lineage>
        <taxon>Bacteria</taxon>
        <taxon>Pseudomonadati</taxon>
        <taxon>Pseudomonadota</taxon>
        <taxon>Gammaproteobacteria</taxon>
        <taxon>Enterobacterales</taxon>
        <taxon>Enterobacteriaceae</taxon>
        <taxon>Klebsiella/Raoultella group</taxon>
        <taxon>Klebsiella</taxon>
    </lineage>
</organism>
<gene>
    <name evidence="6" type="ORF">GJ746_11560</name>
</gene>
<proteinExistence type="inferred from homology"/>
<reference evidence="6 7" key="1">
    <citation type="submission" date="2019-11" db="EMBL/GenBank/DDBJ databases">
        <title>Isolation and Application of One Kind of P-Hydroxybenzoic Acid Degrading Bacterium in Mitigating Cropping Obstacle of Cucumber.</title>
        <authorList>
            <person name="Wu F."/>
            <person name="An Y."/>
        </authorList>
    </citation>
    <scope>NUCLEOTIDE SEQUENCE [LARGE SCALE GENOMIC DNA]</scope>
    <source>
        <strain evidence="6 7">P620</strain>
    </source>
</reference>
<dbReference type="PANTHER" id="PTHR30118">
    <property type="entry name" value="HTH-TYPE TRANSCRIPTIONAL REGULATOR LEUO-RELATED"/>
    <property type="match status" value="1"/>
</dbReference>
<dbReference type="PROSITE" id="PS50931">
    <property type="entry name" value="HTH_LYSR"/>
    <property type="match status" value="1"/>
</dbReference>
<dbReference type="EMBL" id="CP046115">
    <property type="protein sequence ID" value="QGN37897.1"/>
    <property type="molecule type" value="Genomic_DNA"/>
</dbReference>
<evidence type="ECO:0000256" key="1">
    <source>
        <dbReference type="ARBA" id="ARBA00009437"/>
    </source>
</evidence>
<dbReference type="Proteomes" id="UP000427108">
    <property type="component" value="Chromosome"/>
</dbReference>
<dbReference type="InterPro" id="IPR000847">
    <property type="entry name" value="LysR_HTH_N"/>
</dbReference>
<keyword evidence="2" id="KW-0805">Transcription regulation</keyword>
<dbReference type="InterPro" id="IPR005119">
    <property type="entry name" value="LysR_subst-bd"/>
</dbReference>
<protein>
    <submittedName>
        <fullName evidence="6">LysR family transcriptional regulator</fullName>
    </submittedName>
</protein>
<dbReference type="InterPro" id="IPR036390">
    <property type="entry name" value="WH_DNA-bd_sf"/>
</dbReference>
<dbReference type="SUPFAM" id="SSF46785">
    <property type="entry name" value="Winged helix' DNA-binding domain"/>
    <property type="match status" value="1"/>
</dbReference>
<dbReference type="InterPro" id="IPR037402">
    <property type="entry name" value="YidZ_PBP2"/>
</dbReference>
<dbReference type="GO" id="GO:0003700">
    <property type="term" value="F:DNA-binding transcription factor activity"/>
    <property type="evidence" value="ECO:0007669"/>
    <property type="project" value="InterPro"/>
</dbReference>
<evidence type="ECO:0000256" key="4">
    <source>
        <dbReference type="ARBA" id="ARBA00023163"/>
    </source>
</evidence>
<dbReference type="AlphaFoldDB" id="A0A6B8MWD1"/>
<keyword evidence="4" id="KW-0804">Transcription</keyword>
<evidence type="ECO:0000256" key="3">
    <source>
        <dbReference type="ARBA" id="ARBA00023125"/>
    </source>
</evidence>
<dbReference type="PANTHER" id="PTHR30118:SF15">
    <property type="entry name" value="TRANSCRIPTIONAL REGULATORY PROTEIN"/>
    <property type="match status" value="1"/>
</dbReference>
<keyword evidence="3" id="KW-0238">DNA-binding</keyword>
<comment type="similarity">
    <text evidence="1">Belongs to the LysR transcriptional regulatory family.</text>
</comment>
<dbReference type="SUPFAM" id="SSF53850">
    <property type="entry name" value="Periplasmic binding protein-like II"/>
    <property type="match status" value="1"/>
</dbReference>
<dbReference type="GO" id="GO:0003677">
    <property type="term" value="F:DNA binding"/>
    <property type="evidence" value="ECO:0007669"/>
    <property type="project" value="UniProtKB-KW"/>
</dbReference>
<dbReference type="InterPro" id="IPR036388">
    <property type="entry name" value="WH-like_DNA-bd_sf"/>
</dbReference>
<evidence type="ECO:0000256" key="2">
    <source>
        <dbReference type="ARBA" id="ARBA00023015"/>
    </source>
</evidence>
<evidence type="ECO:0000313" key="6">
    <source>
        <dbReference type="EMBL" id="QGN37897.1"/>
    </source>
</evidence>
<dbReference type="Pfam" id="PF00126">
    <property type="entry name" value="HTH_1"/>
    <property type="match status" value="1"/>
</dbReference>
<sequence>MISESEKRMNSLFSSLSIIQLKTLLVILEQRNLTHAAATMGSSQSALSRQLAHYRAAFDDPLLVRQGKQFLLTDKASALLTPLSQILQNLDSLAQPLIFDPGSCTRRFSIAASDYVATHILPDLIRHLRQVAPGVCIDYLTWQPNRYDWLSSGKVDLATTLVEDAPPEFHGRIIGDDIPVCCLRSDHSLANAEKITLSDYLNWSHIKISGGGDKDGFIDNYLKQQQVSRVIRLSVPFFSAALDVAAQSDNLLTIPRYLLEHSVGTRPLTWRPLDFATWRFRYWVVWHRRTHNSPEHQWFRQFVYQHCQASASLNPGSQNMSY</sequence>
<feature type="domain" description="HTH lysR-type" evidence="5">
    <location>
        <begin position="16"/>
        <end position="73"/>
    </location>
</feature>
<name>A0A6B8MWD1_KLEOX</name>
<dbReference type="OrthoDB" id="8717159at2"/>
<accession>A0A6B8MWD1</accession>
<evidence type="ECO:0000313" key="7">
    <source>
        <dbReference type="Proteomes" id="UP000427108"/>
    </source>
</evidence>